<sequence>HHIIPKLILKRTKNSNKQSVDVSKYLMEVYRLCHYELVKDYQTVDMILDVSAVQPYFD</sequence>
<evidence type="ECO:0000313" key="1">
    <source>
        <dbReference type="EMBL" id="CAF3980137.1"/>
    </source>
</evidence>
<organism evidence="1 2">
    <name type="scientific">Rotaria sordida</name>
    <dbReference type="NCBI Taxonomy" id="392033"/>
    <lineage>
        <taxon>Eukaryota</taxon>
        <taxon>Metazoa</taxon>
        <taxon>Spiralia</taxon>
        <taxon>Gnathifera</taxon>
        <taxon>Rotifera</taxon>
        <taxon>Eurotatoria</taxon>
        <taxon>Bdelloidea</taxon>
        <taxon>Philodinida</taxon>
        <taxon>Philodinidae</taxon>
        <taxon>Rotaria</taxon>
    </lineage>
</organism>
<proteinExistence type="predicted"/>
<feature type="non-terminal residue" evidence="1">
    <location>
        <position position="1"/>
    </location>
</feature>
<dbReference type="Proteomes" id="UP000663836">
    <property type="component" value="Unassembled WGS sequence"/>
</dbReference>
<comment type="caution">
    <text evidence="1">The sequence shown here is derived from an EMBL/GenBank/DDBJ whole genome shotgun (WGS) entry which is preliminary data.</text>
</comment>
<name>A0A819MHS4_9BILA</name>
<dbReference type="AlphaFoldDB" id="A0A819MHS4"/>
<dbReference type="EMBL" id="CAJOBD010004095">
    <property type="protein sequence ID" value="CAF3980137.1"/>
    <property type="molecule type" value="Genomic_DNA"/>
</dbReference>
<protein>
    <submittedName>
        <fullName evidence="1">Uncharacterized protein</fullName>
    </submittedName>
</protein>
<gene>
    <name evidence="1" type="ORF">JBS370_LOCUS25134</name>
</gene>
<evidence type="ECO:0000313" key="2">
    <source>
        <dbReference type="Proteomes" id="UP000663836"/>
    </source>
</evidence>
<accession>A0A819MHS4</accession>
<reference evidence="1" key="1">
    <citation type="submission" date="2021-02" db="EMBL/GenBank/DDBJ databases">
        <authorList>
            <person name="Nowell W R."/>
        </authorList>
    </citation>
    <scope>NUCLEOTIDE SEQUENCE</scope>
</reference>